<accession>A0AAN7PVH6</accession>
<dbReference type="Proteomes" id="UP001333110">
    <property type="component" value="Unassembled WGS sequence"/>
</dbReference>
<comment type="caution">
    <text evidence="1">The sequence shown here is derived from an EMBL/GenBank/DDBJ whole genome shotgun (WGS) entry which is preliminary data.</text>
</comment>
<proteinExistence type="predicted"/>
<organism evidence="1 2">
    <name type="scientific">Mycteria americana</name>
    <name type="common">Wood stork</name>
    <dbReference type="NCBI Taxonomy" id="33587"/>
    <lineage>
        <taxon>Eukaryota</taxon>
        <taxon>Metazoa</taxon>
        <taxon>Chordata</taxon>
        <taxon>Craniata</taxon>
        <taxon>Vertebrata</taxon>
        <taxon>Euteleostomi</taxon>
        <taxon>Archelosauria</taxon>
        <taxon>Archosauria</taxon>
        <taxon>Dinosauria</taxon>
        <taxon>Saurischia</taxon>
        <taxon>Theropoda</taxon>
        <taxon>Coelurosauria</taxon>
        <taxon>Aves</taxon>
        <taxon>Neognathae</taxon>
        <taxon>Neoaves</taxon>
        <taxon>Aequornithes</taxon>
        <taxon>Ciconiiformes</taxon>
        <taxon>Ciconiidae</taxon>
        <taxon>Mycteria</taxon>
    </lineage>
</organism>
<keyword evidence="2" id="KW-1185">Reference proteome</keyword>
<gene>
    <name evidence="1" type="ORF">QYF61_002210</name>
</gene>
<sequence length="656" mass="72373">MRTRSEETEVLTAAQMPHAHTGTYGRHAPSILCYNTAITIREGIILSLFPPFHEVMLLDVWLGLAPSSVLAVAERRGTYKLLCLMFPCHSQHKAQNVRGERGWEECQKGFSPTCADGYSPCAQCGAGIASTFFPGGWRLNHFPGQPVPMLDNPLGEEKFPNIQSKPPLAQLEAISSCPITCYLEEETDPYLSTTSFQREFAKSFENLSHCQQALSDHNDEVWDFEPEQNKTKHRSTLDSASTAISVRSVKAKLRAPSNLTLNRFQGWGIYHLSGQPVPVFHHPYSKKLFLISSLNLPSFSLKPRGVPASDNFCGPPLDPLQQVRVFSVLRAPELDTVLQVGSHLEQRGRITSLDLLAMLLLMQPRIQLAFWAVSAHCWVMSGFSFTITPKAALNPFTPQPVLILRVAPTQVQDPALGLFEPHEVHMGPLLELVQVPLHGIPSLRRVNHTTQLGVICKLAEEALLIVLCIPCQVQLQLCLGLPDPIPTQPGSIPILFPGYLSLLLPPFDQQVLTQPCWSLAFLSSFLTPGDQELLHSMERVLKGLPALFCSLVPEGSFPGGPISLQPRLPPILMSPISLLALVTNRSGITSPLVGLSITWLKKLSSMHSRSLLDCLQLSVLLFQQMSGWLKSPSRTRGCERDASCSWRKKASSIGSP</sequence>
<evidence type="ECO:0000313" key="1">
    <source>
        <dbReference type="EMBL" id="KAK4829131.1"/>
    </source>
</evidence>
<dbReference type="EMBL" id="JAUNZN010000001">
    <property type="protein sequence ID" value="KAK4829131.1"/>
    <property type="molecule type" value="Genomic_DNA"/>
</dbReference>
<evidence type="ECO:0000313" key="2">
    <source>
        <dbReference type="Proteomes" id="UP001333110"/>
    </source>
</evidence>
<protein>
    <submittedName>
        <fullName evidence="1">Uncharacterized protein</fullName>
    </submittedName>
</protein>
<reference evidence="1 2" key="1">
    <citation type="journal article" date="2023" name="J. Hered.">
        <title>Chromosome-level genome of the wood stork (Mycteria americana) provides insight into avian chromosome evolution.</title>
        <authorList>
            <person name="Flamio R. Jr."/>
            <person name="Ramstad K.M."/>
        </authorList>
    </citation>
    <scope>NUCLEOTIDE SEQUENCE [LARGE SCALE GENOMIC DNA]</scope>
    <source>
        <strain evidence="1">JAX WOST 10</strain>
    </source>
</reference>
<dbReference type="AlphaFoldDB" id="A0AAN7PVH6"/>
<name>A0AAN7PVH6_MYCAM</name>